<dbReference type="EMBL" id="CP146606">
    <property type="protein sequence ID" value="WYK18034.1"/>
    <property type="molecule type" value="Genomic_DNA"/>
</dbReference>
<dbReference type="InterPro" id="IPR021309">
    <property type="entry name" value="YgaP-like_TM"/>
</dbReference>
<dbReference type="Pfam" id="PF11127">
    <property type="entry name" value="YgaP-like_TM"/>
    <property type="match status" value="1"/>
</dbReference>
<proteinExistence type="predicted"/>
<evidence type="ECO:0000259" key="2">
    <source>
        <dbReference type="Pfam" id="PF11127"/>
    </source>
</evidence>
<accession>A0ABZ2TE86</accession>
<dbReference type="RefSeq" id="WP_317054722.1">
    <property type="nucleotide sequence ID" value="NZ_CP146606.1"/>
</dbReference>
<keyword evidence="1" id="KW-0812">Transmembrane</keyword>
<reference evidence="3 4" key="1">
    <citation type="submission" date="2024-02" db="EMBL/GenBank/DDBJ databases">
        <title>Roseovarius strain W115 nov., isolated from a marine algae.</title>
        <authorList>
            <person name="Lee M.W."/>
            <person name="Lee J.K."/>
            <person name="Kim J.M."/>
            <person name="Choi D.G."/>
            <person name="Baek J.H."/>
            <person name="Bayburt H."/>
            <person name="Jung J.J."/>
            <person name="Han D.M."/>
            <person name="Jeon C.O."/>
        </authorList>
    </citation>
    <scope>NUCLEOTIDE SEQUENCE [LARGE SCALE GENOMIC DNA]</scope>
    <source>
        <strain evidence="3 4">W115</strain>
    </source>
</reference>
<feature type="transmembrane region" description="Helical" evidence="1">
    <location>
        <begin position="21"/>
        <end position="40"/>
    </location>
</feature>
<name>A0ABZ2TE86_9RHOB</name>
<keyword evidence="4" id="KW-1185">Reference proteome</keyword>
<evidence type="ECO:0000256" key="1">
    <source>
        <dbReference type="SAM" id="Phobius"/>
    </source>
</evidence>
<evidence type="ECO:0000313" key="4">
    <source>
        <dbReference type="Proteomes" id="UP001281305"/>
    </source>
</evidence>
<keyword evidence="1" id="KW-1133">Transmembrane helix</keyword>
<dbReference type="Proteomes" id="UP001281305">
    <property type="component" value="Chromosome"/>
</dbReference>
<feature type="transmembrane region" description="Helical" evidence="1">
    <location>
        <begin position="46"/>
        <end position="67"/>
    </location>
</feature>
<feature type="domain" description="Inner membrane protein YgaP-like transmembrane" evidence="2">
    <location>
        <begin position="12"/>
        <end position="81"/>
    </location>
</feature>
<keyword evidence="1" id="KW-0472">Membrane</keyword>
<protein>
    <submittedName>
        <fullName evidence="3">DUF2892 domain-containing protein</fullName>
    </submittedName>
</protein>
<sequence length="84" mass="9141">MAFATTERKTPMKRNVGRIDSLTRLVLGIILIIAPLANFPSIWSSAILSAGALIVGFVMVATAYFTFCPLYRVLGMSTCKVQSE</sequence>
<evidence type="ECO:0000313" key="3">
    <source>
        <dbReference type="EMBL" id="WYK18034.1"/>
    </source>
</evidence>
<gene>
    <name evidence="3" type="ORF">RZS32_016865</name>
</gene>
<organism evidence="3 4">
    <name type="scientific">Roseovarius rhodophyticola</name>
    <dbReference type="NCBI Taxonomy" id="3080827"/>
    <lineage>
        <taxon>Bacteria</taxon>
        <taxon>Pseudomonadati</taxon>
        <taxon>Pseudomonadota</taxon>
        <taxon>Alphaproteobacteria</taxon>
        <taxon>Rhodobacterales</taxon>
        <taxon>Roseobacteraceae</taxon>
        <taxon>Roseovarius</taxon>
    </lineage>
</organism>